<dbReference type="EMBL" id="JAQHRD010000001">
    <property type="protein sequence ID" value="KAJ6445265.1"/>
    <property type="molecule type" value="Genomic_DNA"/>
</dbReference>
<sequence>MSLLPSSHRLAMKFHAVVFALASVAVAAPAGGDVTSIAERQSPNAVTDQLLFSLTLPQFTARRNKRDPATLDWSSDGCTSSPDNPFGFPYLPACHRHDFGYQNYRKQSRFTKDAKARIDSNFKKDLYYQCQGVGAKGACEALADVYYEAVRKFGGGDASKREDSDGAYEEAVARYEAAVKDAQEQGLLPVLD</sequence>
<dbReference type="PANTHER" id="PTHR40787">
    <property type="entry name" value="SECRETED PROTEIN"/>
    <property type="match status" value="1"/>
</dbReference>
<dbReference type="GO" id="GO:0004623">
    <property type="term" value="F:phospholipase A2 activity"/>
    <property type="evidence" value="ECO:0007669"/>
    <property type="project" value="InterPro"/>
</dbReference>
<dbReference type="Gene3D" id="1.20.90.10">
    <property type="entry name" value="Phospholipase A2 domain"/>
    <property type="match status" value="1"/>
</dbReference>
<proteinExistence type="predicted"/>
<dbReference type="GO" id="GO:0050482">
    <property type="term" value="P:arachidonate secretion"/>
    <property type="evidence" value="ECO:0007669"/>
    <property type="project" value="InterPro"/>
</dbReference>
<dbReference type="InterPro" id="IPR015141">
    <property type="entry name" value="PLipase_A2_prok/fun"/>
</dbReference>
<reference evidence="2" key="1">
    <citation type="submission" date="2023-01" db="EMBL/GenBank/DDBJ databases">
        <title>The growth and conidiation of Purpureocillium lavendulum are regulated by nitrogen source and histone H3K14 acetylation.</title>
        <authorList>
            <person name="Tang P."/>
            <person name="Han J."/>
            <person name="Zhang C."/>
            <person name="Tang P."/>
            <person name="Qi F."/>
            <person name="Zhang K."/>
            <person name="Liang L."/>
        </authorList>
    </citation>
    <scope>NUCLEOTIDE SEQUENCE</scope>
    <source>
        <strain evidence="2">YMF1.00683</strain>
    </source>
</reference>
<protein>
    <submittedName>
        <fullName evidence="2">Phospholipase A2</fullName>
    </submittedName>
</protein>
<accession>A0AB34G1K1</accession>
<dbReference type="Pfam" id="PF09056">
    <property type="entry name" value="Phospholip_A2_3"/>
    <property type="match status" value="1"/>
</dbReference>
<comment type="caution">
    <text evidence="2">The sequence shown here is derived from an EMBL/GenBank/DDBJ whole genome shotgun (WGS) entry which is preliminary data.</text>
</comment>
<dbReference type="GO" id="GO:0006644">
    <property type="term" value="P:phospholipid metabolic process"/>
    <property type="evidence" value="ECO:0007669"/>
    <property type="project" value="InterPro"/>
</dbReference>
<keyword evidence="3" id="KW-1185">Reference proteome</keyword>
<dbReference type="Proteomes" id="UP001163105">
    <property type="component" value="Unassembled WGS sequence"/>
</dbReference>
<gene>
    <name evidence="2" type="ORF">O9K51_00024</name>
</gene>
<keyword evidence="1" id="KW-0732">Signal</keyword>
<evidence type="ECO:0000313" key="3">
    <source>
        <dbReference type="Proteomes" id="UP001163105"/>
    </source>
</evidence>
<dbReference type="SUPFAM" id="SSF48619">
    <property type="entry name" value="Phospholipase A2, PLA2"/>
    <property type="match status" value="1"/>
</dbReference>
<dbReference type="InterPro" id="IPR036444">
    <property type="entry name" value="PLipase_A2_dom_sf"/>
</dbReference>
<name>A0AB34G1K1_9HYPO</name>
<feature type="chain" id="PRO_5044220058" evidence="1">
    <location>
        <begin position="28"/>
        <end position="192"/>
    </location>
</feature>
<evidence type="ECO:0000256" key="1">
    <source>
        <dbReference type="SAM" id="SignalP"/>
    </source>
</evidence>
<dbReference type="AlphaFoldDB" id="A0AB34G1K1"/>
<organism evidence="2 3">
    <name type="scientific">Purpureocillium lavendulum</name>
    <dbReference type="NCBI Taxonomy" id="1247861"/>
    <lineage>
        <taxon>Eukaryota</taxon>
        <taxon>Fungi</taxon>
        <taxon>Dikarya</taxon>
        <taxon>Ascomycota</taxon>
        <taxon>Pezizomycotina</taxon>
        <taxon>Sordariomycetes</taxon>
        <taxon>Hypocreomycetidae</taxon>
        <taxon>Hypocreales</taxon>
        <taxon>Ophiocordycipitaceae</taxon>
        <taxon>Purpureocillium</taxon>
    </lineage>
</organism>
<dbReference type="PANTHER" id="PTHR40787:SF3">
    <property type="entry name" value="PROTEIN TRANSPORT PROTEIN SEC39"/>
    <property type="match status" value="1"/>
</dbReference>
<feature type="signal peptide" evidence="1">
    <location>
        <begin position="1"/>
        <end position="27"/>
    </location>
</feature>
<evidence type="ECO:0000313" key="2">
    <source>
        <dbReference type="EMBL" id="KAJ6445265.1"/>
    </source>
</evidence>